<keyword evidence="6 8" id="KW-0326">Glycosidase</keyword>
<evidence type="ECO:0000256" key="1">
    <source>
        <dbReference type="ARBA" id="ARBA00004191"/>
    </source>
</evidence>
<sequence length="174" mass="18251">MRHAVVINLPRLAVSQLYLGRYDNELPIKGSFDTDCTISGTLNGVRVKSWPASKSGSATNMHFEGIIIQNVSNPVIIDQEYCPNKQSTNTAPSSVQIAQVSFNNITGTSATPAAVTLLCSKSIPCEGVEVADIDLAYNGNQGSVSSNCANVKPALSGKLNPPICTNATVIAQAA</sequence>
<evidence type="ECO:0000256" key="2">
    <source>
        <dbReference type="ARBA" id="ARBA00008834"/>
    </source>
</evidence>
<keyword evidence="3" id="KW-0134">Cell wall</keyword>
<keyword evidence="4" id="KW-0964">Secreted</keyword>
<dbReference type="PhylomeDB" id="A0A068U7S4"/>
<evidence type="ECO:0000256" key="5">
    <source>
        <dbReference type="ARBA" id="ARBA00022801"/>
    </source>
</evidence>
<evidence type="ECO:0000256" key="7">
    <source>
        <dbReference type="ARBA" id="ARBA00023316"/>
    </source>
</evidence>
<reference evidence="10" key="1">
    <citation type="journal article" date="2014" name="Science">
        <title>The coffee genome provides insight into the convergent evolution of caffeine biosynthesis.</title>
        <authorList>
            <person name="Denoeud F."/>
            <person name="Carretero-Paulet L."/>
            <person name="Dereeper A."/>
            <person name="Droc G."/>
            <person name="Guyot R."/>
            <person name="Pietrella M."/>
            <person name="Zheng C."/>
            <person name="Alberti A."/>
            <person name="Anthony F."/>
            <person name="Aprea G."/>
            <person name="Aury J.M."/>
            <person name="Bento P."/>
            <person name="Bernard M."/>
            <person name="Bocs S."/>
            <person name="Campa C."/>
            <person name="Cenci A."/>
            <person name="Combes M.C."/>
            <person name="Crouzillat D."/>
            <person name="Da Silva C."/>
            <person name="Daddiego L."/>
            <person name="De Bellis F."/>
            <person name="Dussert S."/>
            <person name="Garsmeur O."/>
            <person name="Gayraud T."/>
            <person name="Guignon V."/>
            <person name="Jahn K."/>
            <person name="Jamilloux V."/>
            <person name="Joet T."/>
            <person name="Labadie K."/>
            <person name="Lan T."/>
            <person name="Leclercq J."/>
            <person name="Lepelley M."/>
            <person name="Leroy T."/>
            <person name="Li L.T."/>
            <person name="Librado P."/>
            <person name="Lopez L."/>
            <person name="Munoz A."/>
            <person name="Noel B."/>
            <person name="Pallavicini A."/>
            <person name="Perrotta G."/>
            <person name="Poncet V."/>
            <person name="Pot D."/>
            <person name="Priyono X."/>
            <person name="Rigoreau M."/>
            <person name="Rouard M."/>
            <person name="Rozas J."/>
            <person name="Tranchant-Dubreuil C."/>
            <person name="VanBuren R."/>
            <person name="Zhang Q."/>
            <person name="Andrade A.C."/>
            <person name="Argout X."/>
            <person name="Bertrand B."/>
            <person name="de Kochko A."/>
            <person name="Graziosi G."/>
            <person name="Henry R.J."/>
            <person name="Jayarama X."/>
            <person name="Ming R."/>
            <person name="Nagai C."/>
            <person name="Rounsley S."/>
            <person name="Sankoff D."/>
            <person name="Giuliano G."/>
            <person name="Albert V.A."/>
            <person name="Wincker P."/>
            <person name="Lashermes P."/>
        </authorList>
    </citation>
    <scope>NUCLEOTIDE SEQUENCE [LARGE SCALE GENOMIC DNA]</scope>
    <source>
        <strain evidence="10">cv. DH200-94</strain>
    </source>
</reference>
<dbReference type="OMA" id="MCPKYIS"/>
<dbReference type="Gene3D" id="2.160.20.10">
    <property type="entry name" value="Single-stranded right-handed beta-helix, Pectin lyase-like"/>
    <property type="match status" value="1"/>
</dbReference>
<evidence type="ECO:0000256" key="6">
    <source>
        <dbReference type="ARBA" id="ARBA00023295"/>
    </source>
</evidence>
<dbReference type="OrthoDB" id="187139at2759"/>
<dbReference type="EMBL" id="HG739096">
    <property type="protein sequence ID" value="CDP04347.1"/>
    <property type="molecule type" value="Genomic_DNA"/>
</dbReference>
<dbReference type="Proteomes" id="UP000295252">
    <property type="component" value="Chromosome XI"/>
</dbReference>
<keyword evidence="7" id="KW-0961">Cell wall biogenesis/degradation</keyword>
<dbReference type="Pfam" id="PF00295">
    <property type="entry name" value="Glyco_hydro_28"/>
    <property type="match status" value="1"/>
</dbReference>
<dbReference type="SUPFAM" id="SSF51126">
    <property type="entry name" value="Pectin lyase-like"/>
    <property type="match status" value="1"/>
</dbReference>
<dbReference type="GO" id="GO:0004650">
    <property type="term" value="F:polygalacturonase activity"/>
    <property type="evidence" value="ECO:0007669"/>
    <property type="project" value="InterPro"/>
</dbReference>
<dbReference type="InParanoid" id="A0A068U7S4"/>
<dbReference type="InterPro" id="IPR012334">
    <property type="entry name" value="Pectin_lyas_fold"/>
</dbReference>
<dbReference type="PANTHER" id="PTHR31375">
    <property type="match status" value="1"/>
</dbReference>
<dbReference type="STRING" id="49390.A0A068U7S4"/>
<comment type="subcellular location">
    <subcellularLocation>
        <location evidence="1">Secreted</location>
        <location evidence="1">Cell wall</location>
    </subcellularLocation>
</comment>
<protein>
    <recommendedName>
        <fullName evidence="11">Polygalacturonase</fullName>
    </recommendedName>
</protein>
<dbReference type="GO" id="GO:0071555">
    <property type="term" value="P:cell wall organization"/>
    <property type="evidence" value="ECO:0007669"/>
    <property type="project" value="UniProtKB-KW"/>
</dbReference>
<evidence type="ECO:0000256" key="8">
    <source>
        <dbReference type="RuleBase" id="RU361169"/>
    </source>
</evidence>
<evidence type="ECO:0000256" key="4">
    <source>
        <dbReference type="ARBA" id="ARBA00022525"/>
    </source>
</evidence>
<evidence type="ECO:0000313" key="10">
    <source>
        <dbReference type="Proteomes" id="UP000295252"/>
    </source>
</evidence>
<evidence type="ECO:0000313" key="9">
    <source>
        <dbReference type="EMBL" id="CDP04347.1"/>
    </source>
</evidence>
<dbReference type="InterPro" id="IPR011050">
    <property type="entry name" value="Pectin_lyase_fold/virulence"/>
</dbReference>
<name>A0A068U7S4_COFCA</name>
<evidence type="ECO:0000256" key="3">
    <source>
        <dbReference type="ARBA" id="ARBA00022512"/>
    </source>
</evidence>
<organism evidence="9 10">
    <name type="scientific">Coffea canephora</name>
    <name type="common">Robusta coffee</name>
    <dbReference type="NCBI Taxonomy" id="49390"/>
    <lineage>
        <taxon>Eukaryota</taxon>
        <taxon>Viridiplantae</taxon>
        <taxon>Streptophyta</taxon>
        <taxon>Embryophyta</taxon>
        <taxon>Tracheophyta</taxon>
        <taxon>Spermatophyta</taxon>
        <taxon>Magnoliopsida</taxon>
        <taxon>eudicotyledons</taxon>
        <taxon>Gunneridae</taxon>
        <taxon>Pentapetalae</taxon>
        <taxon>asterids</taxon>
        <taxon>lamiids</taxon>
        <taxon>Gentianales</taxon>
        <taxon>Rubiaceae</taxon>
        <taxon>Ixoroideae</taxon>
        <taxon>Gardenieae complex</taxon>
        <taxon>Bertiereae - Coffeeae clade</taxon>
        <taxon>Coffeeae</taxon>
        <taxon>Coffea</taxon>
    </lineage>
</organism>
<evidence type="ECO:0008006" key="11">
    <source>
        <dbReference type="Google" id="ProtNLM"/>
    </source>
</evidence>
<keyword evidence="10" id="KW-1185">Reference proteome</keyword>
<dbReference type="AlphaFoldDB" id="A0A068U7S4"/>
<keyword evidence="5 8" id="KW-0378">Hydrolase</keyword>
<dbReference type="GO" id="GO:0005975">
    <property type="term" value="P:carbohydrate metabolic process"/>
    <property type="evidence" value="ECO:0007669"/>
    <property type="project" value="InterPro"/>
</dbReference>
<accession>A0A068U7S4</accession>
<dbReference type="InterPro" id="IPR000743">
    <property type="entry name" value="Glyco_hydro_28"/>
</dbReference>
<dbReference type="Gramene" id="CDP04347">
    <property type="protein sequence ID" value="CDP04347"/>
    <property type="gene ID" value="GSCOC_T00017705001"/>
</dbReference>
<proteinExistence type="inferred from homology"/>
<gene>
    <name evidence="9" type="ORF">GSCOC_T00017705001</name>
</gene>
<comment type="similarity">
    <text evidence="2 8">Belongs to the glycosyl hydrolase 28 family.</text>
</comment>